<dbReference type="AlphaFoldDB" id="A0A1G2EKK6"/>
<accession>A0A1G2EKK6</accession>
<evidence type="ECO:0000313" key="2">
    <source>
        <dbReference type="Proteomes" id="UP000176216"/>
    </source>
</evidence>
<comment type="caution">
    <text evidence="1">The sequence shown here is derived from an EMBL/GenBank/DDBJ whole genome shotgun (WGS) entry which is preliminary data.</text>
</comment>
<name>A0A1G2EKK6_9BACT</name>
<reference evidence="1 2" key="1">
    <citation type="journal article" date="2016" name="Nat. Commun.">
        <title>Thousands of microbial genomes shed light on interconnected biogeochemical processes in an aquifer system.</title>
        <authorList>
            <person name="Anantharaman K."/>
            <person name="Brown C.T."/>
            <person name="Hug L.A."/>
            <person name="Sharon I."/>
            <person name="Castelle C.J."/>
            <person name="Probst A.J."/>
            <person name="Thomas B.C."/>
            <person name="Singh A."/>
            <person name="Wilkins M.J."/>
            <person name="Karaoz U."/>
            <person name="Brodie E.L."/>
            <person name="Williams K.H."/>
            <person name="Hubbard S.S."/>
            <person name="Banfield J.F."/>
        </authorList>
    </citation>
    <scope>NUCLEOTIDE SEQUENCE [LARGE SCALE GENOMIC DNA]</scope>
</reference>
<gene>
    <name evidence="1" type="ORF">A2W71_03135</name>
</gene>
<evidence type="ECO:0000313" key="1">
    <source>
        <dbReference type="EMBL" id="OGZ25880.1"/>
    </source>
</evidence>
<evidence type="ECO:0008006" key="3">
    <source>
        <dbReference type="Google" id="ProtNLM"/>
    </source>
</evidence>
<organism evidence="1 2">
    <name type="scientific">Candidatus Nealsonbacteria bacterium RIFCSPLOWO2_02_39_8</name>
    <dbReference type="NCBI Taxonomy" id="1801674"/>
    <lineage>
        <taxon>Bacteria</taxon>
        <taxon>Candidatus Nealsoniibacteriota</taxon>
    </lineage>
</organism>
<sequence length="558" mass="62898">MKKLIFITIILGVAVGAAGFWYWQRNPYSKEILKLEILGPEKAIISQEVEYTVKYRNNGDVRLEEPRLTFEFPENTVLEEGDSLRIEKRSDELGDIYPGEEKTFKFKGRIFGKEGDARTAKAWLSYKPKNLQAAYESGTTFTTILEAIPITFDFDLPTKVESGRELKFSLNYYSTLNYPLTDLGVRIEYPLGFEFLESKPRGLEKNEWEISVLNKAEGGRIEIKGKLAGEAKEQRIFRAFLGIWIKDQWVALKEISKAVEISTPRLSVFQRINSQGQYSASPGDILHYEIFFRNISQEPFTDLFLIVTLNGNPFDMETIKTETGQFNKGDNSIVWDWRSVSKLKFLDQGDEGKVEFWINLKDDWGTSGPGENNVVLKDTVLVSQIKEEFEIKVSSKLAISQQGFFLDDVFGNTGLFPPKAGEETTYTIIWNAQNYYNDAGNVKVTAKLPQNARLTGKIFPGTESPNFSFDSQSREIVWKVKDGKDMEAGTGVLNQAPNVSFQAALIPSVDQIGQTAEIIGEARIVGEDRWTEKILEGKSFAITTALSSDSPGQGVVEQ</sequence>
<protein>
    <recommendedName>
        <fullName evidence="3">DUF11 domain-containing protein</fullName>
    </recommendedName>
</protein>
<proteinExistence type="predicted"/>
<dbReference type="EMBL" id="MHMJ01000010">
    <property type="protein sequence ID" value="OGZ25880.1"/>
    <property type="molecule type" value="Genomic_DNA"/>
</dbReference>
<dbReference type="Proteomes" id="UP000176216">
    <property type="component" value="Unassembled WGS sequence"/>
</dbReference>